<feature type="domain" description="NAD-dependent epimerase/dehydratase" evidence="1">
    <location>
        <begin position="5"/>
        <end position="228"/>
    </location>
</feature>
<accession>A0A1X0Y3T8</accession>
<dbReference type="SUPFAM" id="SSF51735">
    <property type="entry name" value="NAD(P)-binding Rossmann-fold domains"/>
    <property type="match status" value="1"/>
</dbReference>
<keyword evidence="3" id="KW-1185">Reference proteome</keyword>
<dbReference type="InterPro" id="IPR001509">
    <property type="entry name" value="Epimerase_deHydtase"/>
</dbReference>
<dbReference type="InterPro" id="IPR036291">
    <property type="entry name" value="NAD(P)-bd_dom_sf"/>
</dbReference>
<dbReference type="InterPro" id="IPR050177">
    <property type="entry name" value="Lipid_A_modif_metabolic_enz"/>
</dbReference>
<reference evidence="2 3" key="1">
    <citation type="submission" date="2017-03" db="EMBL/GenBank/DDBJ databases">
        <title>Genomic insights into Mycobacterium simiae human colonization.</title>
        <authorList>
            <person name="Steffani J.L."/>
            <person name="Brunck M.E."/>
            <person name="Cruz E."/>
            <person name="Montiel R."/>
            <person name="Barona F."/>
        </authorList>
    </citation>
    <scope>NUCLEOTIDE SEQUENCE [LARGE SCALE GENOMIC DNA]</scope>
    <source>
        <strain evidence="2 3">MsiGto</strain>
    </source>
</reference>
<sequence length="356" mass="38844">MSKTVLVTGGLGLVGSETVRRLVEIGQRVVATDLDSKANRKAAARLPKGAEFRPADLTDSAQVRRLLSEVAPDAIIHLAAVIAPAIYPIPKVARRVNVDATENLVRLVEALPKQPRFVHASSITVMGPRNPHRTTPPLRAEEPMRPYDVYSGQKSEAEEIVRRSTLEWVVLRLGAVLSPDMGALPVTTDAMYFQAALPSDGRVQTVDVRDVAWAFAAATTADAAREILLIGGDDSHRLTYAEVTSGLAAALGIPGAIPPGRPGDPDSDDAWFVTDWMDTTRAQEALQFQHHSWPSLKAELAEKYRLLHLSGRLIAPIVRLFMARRSPYRNAPGQYADPWGAIRAKLGEPAWDRPQT</sequence>
<dbReference type="EMBL" id="MZZM01000019">
    <property type="protein sequence ID" value="ORJ59724.1"/>
    <property type="molecule type" value="Genomic_DNA"/>
</dbReference>
<proteinExistence type="predicted"/>
<evidence type="ECO:0000259" key="1">
    <source>
        <dbReference type="Pfam" id="PF01370"/>
    </source>
</evidence>
<comment type="caution">
    <text evidence="2">The sequence shown here is derived from an EMBL/GenBank/DDBJ whole genome shotgun (WGS) entry which is preliminary data.</text>
</comment>
<dbReference type="RefSeq" id="WP_084951305.1">
    <property type="nucleotide sequence ID" value="NZ_JASWDE010000018.1"/>
</dbReference>
<name>A0A1X0Y3T8_MYCSI</name>
<dbReference type="Proteomes" id="UP000193040">
    <property type="component" value="Unassembled WGS sequence"/>
</dbReference>
<evidence type="ECO:0000313" key="2">
    <source>
        <dbReference type="EMBL" id="ORJ59724.1"/>
    </source>
</evidence>
<gene>
    <name evidence="2" type="ORF">B5M45_15700</name>
</gene>
<dbReference type="Gene3D" id="3.40.50.720">
    <property type="entry name" value="NAD(P)-binding Rossmann-like Domain"/>
    <property type="match status" value="1"/>
</dbReference>
<protein>
    <submittedName>
        <fullName evidence="2">Oxidoreductase</fullName>
    </submittedName>
</protein>
<dbReference type="Pfam" id="PF01370">
    <property type="entry name" value="Epimerase"/>
    <property type="match status" value="1"/>
</dbReference>
<dbReference type="PANTHER" id="PTHR43245">
    <property type="entry name" value="BIFUNCTIONAL POLYMYXIN RESISTANCE PROTEIN ARNA"/>
    <property type="match status" value="1"/>
</dbReference>
<organism evidence="2 3">
    <name type="scientific">Mycobacterium simiae</name>
    <name type="common">Mycobacterium habana</name>
    <dbReference type="NCBI Taxonomy" id="1784"/>
    <lineage>
        <taxon>Bacteria</taxon>
        <taxon>Bacillati</taxon>
        <taxon>Actinomycetota</taxon>
        <taxon>Actinomycetes</taxon>
        <taxon>Mycobacteriales</taxon>
        <taxon>Mycobacteriaceae</taxon>
        <taxon>Mycobacterium</taxon>
        <taxon>Mycobacterium simiae complex</taxon>
    </lineage>
</organism>
<evidence type="ECO:0000313" key="3">
    <source>
        <dbReference type="Proteomes" id="UP000193040"/>
    </source>
</evidence>
<dbReference type="AlphaFoldDB" id="A0A1X0Y3T8"/>